<protein>
    <recommendedName>
        <fullName evidence="14">ATP-dependent 6-phosphofructokinase</fullName>
        <shortName evidence="14">ATP-PFK</shortName>
        <shortName evidence="14">Phosphofructokinase</shortName>
        <ecNumber evidence="14">2.7.1.11</ecNumber>
    </recommendedName>
    <alternativeName>
        <fullName evidence="14">Phosphohexokinase</fullName>
    </alternativeName>
</protein>
<proteinExistence type="inferred from homology"/>
<dbReference type="UniPathway" id="UPA00109">
    <property type="reaction ID" value="UER00182"/>
</dbReference>
<comment type="pathway">
    <text evidence="3 14">Carbohydrate degradation; glycolysis; D-glyceraldehyde 3-phosphate and glycerone phosphate from D-glucose: step 3/4.</text>
</comment>
<feature type="binding site" description="in other chain" evidence="14">
    <location>
        <begin position="218"/>
        <end position="220"/>
    </location>
    <ligand>
        <name>ADP</name>
        <dbReference type="ChEBI" id="CHEBI:456216"/>
        <note>allosteric activator; ligand shared between dimeric partners</note>
    </ligand>
</feature>
<feature type="binding site" evidence="14">
    <location>
        <begin position="106"/>
        <end position="109"/>
    </location>
    <ligand>
        <name>ATP</name>
        <dbReference type="ChEBI" id="CHEBI:30616"/>
    </ligand>
</feature>
<dbReference type="InterPro" id="IPR022953">
    <property type="entry name" value="ATP_PFK"/>
</dbReference>
<comment type="subcellular location">
    <subcellularLocation>
        <location evidence="2 14">Cytoplasm</location>
    </subcellularLocation>
</comment>
<gene>
    <name evidence="16" type="primary">pfkA_1</name>
    <name evidence="14" type="synonym">pfkA</name>
    <name evidence="16" type="ORF">EHSB41UT_04035</name>
</gene>
<dbReference type="InterPro" id="IPR012828">
    <property type="entry name" value="PFKA_ATP_prok"/>
</dbReference>
<dbReference type="PANTHER" id="PTHR13697:SF4">
    <property type="entry name" value="ATP-DEPENDENT 6-PHOSPHOFRUCTOKINASE"/>
    <property type="match status" value="1"/>
</dbReference>
<feature type="binding site" evidence="14">
    <location>
        <position position="167"/>
    </location>
    <ligand>
        <name>substrate</name>
        <note>ligand shared between dimeric partners</note>
    </ligand>
</feature>
<dbReference type="InterPro" id="IPR035966">
    <property type="entry name" value="PKF_sf"/>
</dbReference>
<evidence type="ECO:0000256" key="2">
    <source>
        <dbReference type="ARBA" id="ARBA00004496"/>
    </source>
</evidence>
<evidence type="ECO:0000256" key="14">
    <source>
        <dbReference type="HAMAP-Rule" id="MF_00339"/>
    </source>
</evidence>
<dbReference type="PRINTS" id="PR00476">
    <property type="entry name" value="PHFRCTKINASE"/>
</dbReference>
<dbReference type="GO" id="GO:0070095">
    <property type="term" value="F:fructose-6-phosphate binding"/>
    <property type="evidence" value="ECO:0007669"/>
    <property type="project" value="TreeGrafter"/>
</dbReference>
<dbReference type="PROSITE" id="PS00433">
    <property type="entry name" value="PHOSPHOFRUCTOKINASE"/>
    <property type="match status" value="1"/>
</dbReference>
<dbReference type="AlphaFoldDB" id="A0A1X7API9"/>
<dbReference type="GO" id="GO:0016208">
    <property type="term" value="F:AMP binding"/>
    <property type="evidence" value="ECO:0007669"/>
    <property type="project" value="TreeGrafter"/>
</dbReference>
<evidence type="ECO:0000256" key="12">
    <source>
        <dbReference type="ARBA" id="ARBA00023152"/>
    </source>
</evidence>
<dbReference type="PIRSF" id="PIRSF000532">
    <property type="entry name" value="ATP_PFK_prok"/>
    <property type="match status" value="1"/>
</dbReference>
<comment type="function">
    <text evidence="14">Catalyzes the phosphorylation of D-fructose 6-phosphate to fructose 1,6-bisphosphate by ATP, the first committing step of glycolysis.</text>
</comment>
<dbReference type="GO" id="GO:0005945">
    <property type="term" value="C:6-phosphofructokinase complex"/>
    <property type="evidence" value="ECO:0007669"/>
    <property type="project" value="TreeGrafter"/>
</dbReference>
<feature type="binding site" evidence="14">
    <location>
        <position position="107"/>
    </location>
    <ligand>
        <name>Mg(2+)</name>
        <dbReference type="ChEBI" id="CHEBI:18420"/>
        <note>catalytic</note>
    </ligand>
</feature>
<keyword evidence="4 14" id="KW-0963">Cytoplasm</keyword>
<keyword evidence="7 14" id="KW-0479">Metal-binding</keyword>
<evidence type="ECO:0000313" key="16">
    <source>
        <dbReference type="EMBL" id="SMA50241.1"/>
    </source>
</evidence>
<accession>A0A1X7API9</accession>
<dbReference type="GO" id="GO:0003872">
    <property type="term" value="F:6-phosphofructokinase activity"/>
    <property type="evidence" value="ECO:0007669"/>
    <property type="project" value="UniProtKB-UniRule"/>
</dbReference>
<dbReference type="GO" id="GO:0046872">
    <property type="term" value="F:metal ion binding"/>
    <property type="evidence" value="ECO:0007669"/>
    <property type="project" value="UniProtKB-KW"/>
</dbReference>
<dbReference type="GO" id="GO:0048029">
    <property type="term" value="F:monosaccharide binding"/>
    <property type="evidence" value="ECO:0007669"/>
    <property type="project" value="TreeGrafter"/>
</dbReference>
<dbReference type="Pfam" id="PF00365">
    <property type="entry name" value="PFK"/>
    <property type="match status" value="1"/>
</dbReference>
<dbReference type="Gene3D" id="3.40.50.460">
    <property type="entry name" value="Phosphofructokinase domain"/>
    <property type="match status" value="1"/>
</dbReference>
<dbReference type="Gene3D" id="3.40.50.450">
    <property type="match status" value="1"/>
</dbReference>
<dbReference type="OrthoDB" id="9802503at2"/>
<keyword evidence="11 14" id="KW-0460">Magnesium</keyword>
<feature type="binding site" description="in other chain" evidence="14">
    <location>
        <position position="216"/>
    </location>
    <ligand>
        <name>ADP</name>
        <dbReference type="ChEBI" id="CHEBI:456216"/>
        <note>allosteric activator; ligand shared between dimeric partners</note>
    </ligand>
</feature>
<dbReference type="GO" id="GO:0005524">
    <property type="term" value="F:ATP binding"/>
    <property type="evidence" value="ECO:0007669"/>
    <property type="project" value="UniProtKB-UniRule"/>
</dbReference>
<dbReference type="EMBL" id="FWPT01000011">
    <property type="protein sequence ID" value="SMA50241.1"/>
    <property type="molecule type" value="Genomic_DNA"/>
</dbReference>
<comment type="similarity">
    <text evidence="14">Belongs to the phosphofructokinase type A (PFKA) family. ATP-dependent PFK group I subfamily. Prokaryotic clade 'B1' sub-subfamily.</text>
</comment>
<keyword evidence="17" id="KW-1185">Reference proteome</keyword>
<feature type="binding site" description="in other chain" evidence="14">
    <location>
        <begin position="174"/>
        <end position="176"/>
    </location>
    <ligand>
        <name>substrate</name>
        <note>ligand shared between dimeric partners</note>
    </ligand>
</feature>
<evidence type="ECO:0000256" key="11">
    <source>
        <dbReference type="ARBA" id="ARBA00022842"/>
    </source>
</evidence>
<dbReference type="GO" id="GO:0042802">
    <property type="term" value="F:identical protein binding"/>
    <property type="evidence" value="ECO:0007669"/>
    <property type="project" value="TreeGrafter"/>
</dbReference>
<dbReference type="InterPro" id="IPR015912">
    <property type="entry name" value="Phosphofructokinase_CS"/>
</dbReference>
<dbReference type="FunFam" id="3.40.50.450:FF:000001">
    <property type="entry name" value="ATP-dependent 6-phosphofructokinase"/>
    <property type="match status" value="1"/>
</dbReference>
<dbReference type="PANTHER" id="PTHR13697">
    <property type="entry name" value="PHOSPHOFRUCTOKINASE"/>
    <property type="match status" value="1"/>
</dbReference>
<reference evidence="16 17" key="1">
    <citation type="submission" date="2017-03" db="EMBL/GenBank/DDBJ databases">
        <authorList>
            <person name="Afonso C.L."/>
            <person name="Miller P.J."/>
            <person name="Scott M.A."/>
            <person name="Spackman E."/>
            <person name="Goraichik I."/>
            <person name="Dimitrov K.M."/>
            <person name="Suarez D.L."/>
            <person name="Swayne D.E."/>
        </authorList>
    </citation>
    <scope>NUCLEOTIDE SEQUENCE [LARGE SCALE GENOMIC DNA]</scope>
    <source>
        <strain evidence="16">SB41UT1</strain>
    </source>
</reference>
<feature type="binding site" description="in other chain" evidence="14">
    <location>
        <position position="159"/>
    </location>
    <ligand>
        <name>ADP</name>
        <dbReference type="ChEBI" id="CHEBI:456216"/>
        <note>allosteric activator; ligand shared between dimeric partners</note>
    </ligand>
</feature>
<feature type="binding site" evidence="14">
    <location>
        <position position="15"/>
    </location>
    <ligand>
        <name>ATP</name>
        <dbReference type="ChEBI" id="CHEBI:30616"/>
    </ligand>
</feature>
<dbReference type="Proteomes" id="UP000196573">
    <property type="component" value="Unassembled WGS sequence"/>
</dbReference>
<comment type="catalytic activity">
    <reaction evidence="13 14">
        <text>beta-D-fructose 6-phosphate + ATP = beta-D-fructose 1,6-bisphosphate + ADP + H(+)</text>
        <dbReference type="Rhea" id="RHEA:16109"/>
        <dbReference type="ChEBI" id="CHEBI:15378"/>
        <dbReference type="ChEBI" id="CHEBI:30616"/>
        <dbReference type="ChEBI" id="CHEBI:32966"/>
        <dbReference type="ChEBI" id="CHEBI:57634"/>
        <dbReference type="ChEBI" id="CHEBI:456216"/>
        <dbReference type="EC" id="2.7.1.11"/>
    </reaction>
</comment>
<feature type="binding site" description="in other chain" evidence="14">
    <location>
        <position position="227"/>
    </location>
    <ligand>
        <name>substrate</name>
        <note>ligand shared between dimeric partners</note>
    </ligand>
</feature>
<keyword evidence="6 14" id="KW-0808">Transferase</keyword>
<evidence type="ECO:0000256" key="1">
    <source>
        <dbReference type="ARBA" id="ARBA00001946"/>
    </source>
</evidence>
<dbReference type="EC" id="2.7.1.11" evidence="14"/>
<evidence type="ECO:0000256" key="5">
    <source>
        <dbReference type="ARBA" id="ARBA00022533"/>
    </source>
</evidence>
<evidence type="ECO:0000313" key="17">
    <source>
        <dbReference type="Proteomes" id="UP000196573"/>
    </source>
</evidence>
<comment type="caution">
    <text evidence="14">Lacks conserved residue(s) required for the propagation of feature annotation.</text>
</comment>
<keyword evidence="5 14" id="KW-0021">Allosteric enzyme</keyword>
<dbReference type="SUPFAM" id="SSF53784">
    <property type="entry name" value="Phosphofructokinase"/>
    <property type="match status" value="1"/>
</dbReference>
<dbReference type="GO" id="GO:0061621">
    <property type="term" value="P:canonical glycolysis"/>
    <property type="evidence" value="ECO:0007669"/>
    <property type="project" value="TreeGrafter"/>
</dbReference>
<feature type="binding site" evidence="14">
    <location>
        <begin position="25"/>
        <end position="29"/>
    </location>
    <ligand>
        <name>ADP</name>
        <dbReference type="ChEBI" id="CHEBI:456216"/>
        <note>allosteric activator; ligand shared between dimeric partners</note>
    </ligand>
</feature>
<evidence type="ECO:0000256" key="3">
    <source>
        <dbReference type="ARBA" id="ARBA00004679"/>
    </source>
</evidence>
<feature type="binding site" description="in other chain" evidence="14">
    <location>
        <begin position="257"/>
        <end position="260"/>
    </location>
    <ligand>
        <name>substrate</name>
        <note>ligand shared between dimeric partners</note>
    </ligand>
</feature>
<dbReference type="NCBIfam" id="NF002872">
    <property type="entry name" value="PRK03202.1"/>
    <property type="match status" value="1"/>
</dbReference>
<dbReference type="FunFam" id="3.40.50.460:FF:000002">
    <property type="entry name" value="ATP-dependent 6-phosphofructokinase"/>
    <property type="match status" value="1"/>
</dbReference>
<keyword evidence="9 14" id="KW-0418">Kinase</keyword>
<dbReference type="RefSeq" id="WP_087112684.1">
    <property type="nucleotide sequence ID" value="NZ_CBCSCN010000013.1"/>
</dbReference>
<organism evidence="16 17">
    <name type="scientific">Parendozoicomonas haliclonae</name>
    <dbReference type="NCBI Taxonomy" id="1960125"/>
    <lineage>
        <taxon>Bacteria</taxon>
        <taxon>Pseudomonadati</taxon>
        <taxon>Pseudomonadota</taxon>
        <taxon>Gammaproteobacteria</taxon>
        <taxon>Oceanospirillales</taxon>
        <taxon>Endozoicomonadaceae</taxon>
        <taxon>Parendozoicomonas</taxon>
    </lineage>
</organism>
<keyword evidence="12 14" id="KW-0324">Glycolysis</keyword>
<keyword evidence="10 14" id="KW-0067">ATP-binding</keyword>
<comment type="subunit">
    <text evidence="14">Homotetramer.</text>
</comment>
<keyword evidence="8 14" id="KW-0547">Nucleotide-binding</keyword>
<dbReference type="InterPro" id="IPR000023">
    <property type="entry name" value="Phosphofructokinase_dom"/>
</dbReference>
<evidence type="ECO:0000256" key="9">
    <source>
        <dbReference type="ARBA" id="ARBA00022777"/>
    </source>
</evidence>
<comment type="cofactor">
    <cofactor evidence="1 14">
        <name>Mg(2+)</name>
        <dbReference type="ChEBI" id="CHEBI:18420"/>
    </cofactor>
</comment>
<comment type="activity regulation">
    <text evidence="14">Allosterically activated by ADP and other diphosphonucleosides, and allosterically inhibited by phosphoenolpyruvate.</text>
</comment>
<name>A0A1X7API9_9GAMM</name>
<evidence type="ECO:0000256" key="13">
    <source>
        <dbReference type="ARBA" id="ARBA00048070"/>
    </source>
</evidence>
<feature type="binding site" evidence="14">
    <location>
        <begin position="76"/>
        <end position="77"/>
    </location>
    <ligand>
        <name>ATP</name>
        <dbReference type="ChEBI" id="CHEBI:30616"/>
    </ligand>
</feature>
<feature type="binding site" description="in other chain" evidence="14">
    <location>
        <begin position="190"/>
        <end position="192"/>
    </location>
    <ligand>
        <name>ADP</name>
        <dbReference type="ChEBI" id="CHEBI:456216"/>
        <note>allosteric activator; ligand shared between dimeric partners</note>
    </ligand>
</feature>
<feature type="binding site" evidence="14">
    <location>
        <position position="251"/>
    </location>
    <ligand>
        <name>substrate</name>
        <note>ligand shared between dimeric partners</note>
    </ligand>
</feature>
<dbReference type="GO" id="GO:0030388">
    <property type="term" value="P:fructose 1,6-bisphosphate metabolic process"/>
    <property type="evidence" value="ECO:0007669"/>
    <property type="project" value="TreeGrafter"/>
</dbReference>
<evidence type="ECO:0000256" key="6">
    <source>
        <dbReference type="ARBA" id="ARBA00022679"/>
    </source>
</evidence>
<dbReference type="InterPro" id="IPR012003">
    <property type="entry name" value="ATP_PFK_prok-type"/>
</dbReference>
<dbReference type="GO" id="GO:0006002">
    <property type="term" value="P:fructose 6-phosphate metabolic process"/>
    <property type="evidence" value="ECO:0007669"/>
    <property type="project" value="UniProtKB-UniRule"/>
</dbReference>
<evidence type="ECO:0000256" key="4">
    <source>
        <dbReference type="ARBA" id="ARBA00022490"/>
    </source>
</evidence>
<sequence>MSSSLKHIGVLTSGGDAPGMNAAVRAVVRCAIYHGMEVTGIHEGYTGLLEGKLESLNSRSVANIINQGGTFLKSARCREFYEPEGRARAAAQLEESGIQALVVIGGDGSFTGAVLLAREHRVSVVGIPGTIDNDIYGTDFTIGFDTAINTVQDAVDKIRDTATSHNRLFFIEVMGRDAGYIALYTGIGAGSEEILIPEQSRGMDYLLQSLERSGRKGKTSSIVIVAEGDKSGGVYELAKTVEAKMDGYQSRVTVLGHIQRGGRPTCADRVLASRLGVAAVDALRDGSSGVMVGVRNNLISLTGLEKACKERTEINAELIRVADIVSI</sequence>
<evidence type="ECO:0000256" key="10">
    <source>
        <dbReference type="ARBA" id="ARBA00022840"/>
    </source>
</evidence>
<dbReference type="NCBIfam" id="TIGR02482">
    <property type="entry name" value="PFKA_ATP"/>
    <property type="match status" value="1"/>
</dbReference>
<evidence type="ECO:0000256" key="7">
    <source>
        <dbReference type="ARBA" id="ARBA00022723"/>
    </source>
</evidence>
<dbReference type="HAMAP" id="MF_00339">
    <property type="entry name" value="Phosphofructokinase_I_B1"/>
    <property type="match status" value="1"/>
</dbReference>
<evidence type="ECO:0000259" key="15">
    <source>
        <dbReference type="Pfam" id="PF00365"/>
    </source>
</evidence>
<evidence type="ECO:0000256" key="8">
    <source>
        <dbReference type="ARBA" id="ARBA00022741"/>
    </source>
</evidence>
<feature type="domain" description="Phosphofructokinase" evidence="15">
    <location>
        <begin position="8"/>
        <end position="283"/>
    </location>
</feature>
<feature type="binding site" description="in other chain" evidence="14">
    <location>
        <begin position="130"/>
        <end position="132"/>
    </location>
    <ligand>
        <name>substrate</name>
        <note>ligand shared between dimeric partners</note>
    </ligand>
</feature>
<feature type="active site" description="Proton acceptor" evidence="14">
    <location>
        <position position="132"/>
    </location>
</feature>